<feature type="non-terminal residue" evidence="3">
    <location>
        <position position="1"/>
    </location>
</feature>
<dbReference type="VEuPathDB" id="MicrosporidiaDB:THOM_1776"/>
<gene>
    <name evidence="3" type="ORF">THOM_1776</name>
</gene>
<evidence type="ECO:0000256" key="2">
    <source>
        <dbReference type="SAM" id="Phobius"/>
    </source>
</evidence>
<keyword evidence="2" id="KW-0812">Transmembrane</keyword>
<feature type="region of interest" description="Disordered" evidence="1">
    <location>
        <begin position="1"/>
        <end position="67"/>
    </location>
</feature>
<evidence type="ECO:0000256" key="1">
    <source>
        <dbReference type="SAM" id="MobiDB-lite"/>
    </source>
</evidence>
<evidence type="ECO:0000313" key="3">
    <source>
        <dbReference type="EMBL" id="ELQ75279.1"/>
    </source>
</evidence>
<keyword evidence="2" id="KW-0472">Membrane</keyword>
<evidence type="ECO:0000313" key="4">
    <source>
        <dbReference type="Proteomes" id="UP000011185"/>
    </source>
</evidence>
<dbReference type="OMA" id="QTEIHIP"/>
<dbReference type="Proteomes" id="UP000011185">
    <property type="component" value="Unassembled WGS sequence"/>
</dbReference>
<sequence>VNMPKSEKKEEVRDEEPKQEEVKKDEQPEEQSQKEEPAKTESAKNVEPVEEKPEEAKQTEIHIPKIKSGKMQQSGVLMQNDILTVQIDDIVEYVKNRKEMEKLKEGERLEPFIIFLNSRFISTVRHNIRMRRAKTGIIVVVLLIVVGVAFFFAGKLFS</sequence>
<protein>
    <submittedName>
        <fullName evidence="3">Uncharacterized protein</fullName>
    </submittedName>
</protein>
<dbReference type="OrthoDB" id="2195253at2759"/>
<name>L7JV37_TRAHO</name>
<keyword evidence="2" id="KW-1133">Transmembrane helix</keyword>
<dbReference type="EMBL" id="JH993974">
    <property type="protein sequence ID" value="ELQ75279.1"/>
    <property type="molecule type" value="Genomic_DNA"/>
</dbReference>
<accession>L7JV37</accession>
<dbReference type="HOGENOM" id="CLU_1673534_0_0_1"/>
<feature type="transmembrane region" description="Helical" evidence="2">
    <location>
        <begin position="135"/>
        <end position="153"/>
    </location>
</feature>
<feature type="compositionally biased region" description="Basic and acidic residues" evidence="1">
    <location>
        <begin position="1"/>
        <end position="63"/>
    </location>
</feature>
<proteinExistence type="predicted"/>
<dbReference type="AlphaFoldDB" id="L7JV37"/>
<organism evidence="3 4">
    <name type="scientific">Trachipleistophora hominis</name>
    <name type="common">Microsporidian parasite</name>
    <dbReference type="NCBI Taxonomy" id="72359"/>
    <lineage>
        <taxon>Eukaryota</taxon>
        <taxon>Fungi</taxon>
        <taxon>Fungi incertae sedis</taxon>
        <taxon>Microsporidia</taxon>
        <taxon>Pleistophoridae</taxon>
        <taxon>Trachipleistophora</taxon>
    </lineage>
</organism>
<reference evidence="3 4" key="1">
    <citation type="journal article" date="2012" name="PLoS Pathog.">
        <title>The genome of the obligate intracellular parasite Trachipleistophora hominis: new insights into microsporidian genome dynamics and reductive evolution.</title>
        <authorList>
            <person name="Heinz E."/>
            <person name="Williams T.A."/>
            <person name="Nakjang S."/>
            <person name="Noel C.J."/>
            <person name="Swan D.C."/>
            <person name="Goldberg A.V."/>
            <person name="Harris S.R."/>
            <person name="Weinmaier T."/>
            <person name="Markert S."/>
            <person name="Becher D."/>
            <person name="Bernhardt J."/>
            <person name="Dagan T."/>
            <person name="Hacker C."/>
            <person name="Lucocq J.M."/>
            <person name="Schweder T."/>
            <person name="Rattei T."/>
            <person name="Hall N."/>
            <person name="Hirt R.P."/>
            <person name="Embley T.M."/>
        </authorList>
    </citation>
    <scope>NUCLEOTIDE SEQUENCE [LARGE SCALE GENOMIC DNA]</scope>
</reference>
<keyword evidence="4" id="KW-1185">Reference proteome</keyword>
<dbReference type="InParanoid" id="L7JV37"/>